<evidence type="ECO:0000313" key="3">
    <source>
        <dbReference type="EMBL" id="KAA4626701.1"/>
    </source>
</evidence>
<reference evidence="3 6" key="2">
    <citation type="journal article" date="2019" name="Nat. Med.">
        <title>A library of human gut bacterial isolates paired with longitudinal multiomics data enables mechanistic microbiome research.</title>
        <authorList>
            <person name="Poyet M."/>
            <person name="Groussin M."/>
            <person name="Gibbons S.M."/>
            <person name="Avila-Pacheco J."/>
            <person name="Jiang X."/>
            <person name="Kearney S.M."/>
            <person name="Perrotta A.R."/>
            <person name="Berdy B."/>
            <person name="Zhao S."/>
            <person name="Lieberman T.D."/>
            <person name="Swanson P.K."/>
            <person name="Smith M."/>
            <person name="Roesemann S."/>
            <person name="Alexander J.E."/>
            <person name="Rich S.A."/>
            <person name="Livny J."/>
            <person name="Vlamakis H."/>
            <person name="Clish C."/>
            <person name="Bullock K."/>
            <person name="Deik A."/>
            <person name="Scott J."/>
            <person name="Pierce K.A."/>
            <person name="Xavier R.J."/>
            <person name="Alm E.J."/>
        </authorList>
    </citation>
    <scope>NUCLEOTIDE SEQUENCE [LARGE SCALE GENOMIC DNA]</scope>
    <source>
        <strain evidence="3 6">BIOML-A15</strain>
    </source>
</reference>
<evidence type="ECO:0000313" key="6">
    <source>
        <dbReference type="Proteomes" id="UP000424805"/>
    </source>
</evidence>
<evidence type="ECO:0000256" key="1">
    <source>
        <dbReference type="SAM" id="MobiDB-lite"/>
    </source>
</evidence>
<gene>
    <name evidence="4" type="ORF">DWV35_10200</name>
    <name evidence="3" type="ORF">F3B90_12490</name>
</gene>
<evidence type="ECO:0000313" key="4">
    <source>
        <dbReference type="EMBL" id="RGX10464.1"/>
    </source>
</evidence>
<sequence length="193" mass="22330">MENKKFDYSDDMVQGDVPQDENESKEILRHQRLEQRNNALANEFRDLKPEIGRAYNQLCNLAEKSGVLSERVLNLLELLKTALPVRLADEDRKALRDELHGIADNAVTKIRKERERMENDICRNASRIFLTSVTFWCMVTLLILLSTFFAIVIFANAKLFHSKILTEIIVIYSVLVILTHIAIAFCFYKQNAK</sequence>
<dbReference type="EMBL" id="VWFP01000011">
    <property type="protein sequence ID" value="KAA4626701.1"/>
    <property type="molecule type" value="Genomic_DNA"/>
</dbReference>
<name>A0A413ESE6_BACOV</name>
<dbReference type="EMBL" id="QSBI01000010">
    <property type="protein sequence ID" value="RGX10464.1"/>
    <property type="molecule type" value="Genomic_DNA"/>
</dbReference>
<protein>
    <submittedName>
        <fullName evidence="3">S46 family peptidase</fullName>
    </submittedName>
</protein>
<keyword evidence="2" id="KW-0472">Membrane</keyword>
<dbReference type="Proteomes" id="UP000424805">
    <property type="component" value="Unassembled WGS sequence"/>
</dbReference>
<feature type="transmembrane region" description="Helical" evidence="2">
    <location>
        <begin position="133"/>
        <end position="157"/>
    </location>
</feature>
<reference evidence="4 5" key="1">
    <citation type="submission" date="2018-08" db="EMBL/GenBank/DDBJ databases">
        <title>A genome reference for cultivated species of the human gut microbiota.</title>
        <authorList>
            <person name="Zou Y."/>
            <person name="Xue W."/>
            <person name="Luo G."/>
        </authorList>
    </citation>
    <scope>NUCLEOTIDE SEQUENCE [LARGE SCALE GENOMIC DNA]</scope>
    <source>
        <strain evidence="4 5">AF04-46</strain>
    </source>
</reference>
<proteinExistence type="predicted"/>
<evidence type="ECO:0000256" key="2">
    <source>
        <dbReference type="SAM" id="Phobius"/>
    </source>
</evidence>
<feature type="transmembrane region" description="Helical" evidence="2">
    <location>
        <begin position="169"/>
        <end position="188"/>
    </location>
</feature>
<organism evidence="4 5">
    <name type="scientific">Bacteroides ovatus</name>
    <dbReference type="NCBI Taxonomy" id="28116"/>
    <lineage>
        <taxon>Bacteria</taxon>
        <taxon>Pseudomonadati</taxon>
        <taxon>Bacteroidota</taxon>
        <taxon>Bacteroidia</taxon>
        <taxon>Bacteroidales</taxon>
        <taxon>Bacteroidaceae</taxon>
        <taxon>Bacteroides</taxon>
    </lineage>
</organism>
<feature type="region of interest" description="Disordered" evidence="1">
    <location>
        <begin position="1"/>
        <end position="24"/>
    </location>
</feature>
<dbReference type="RefSeq" id="WP_117512259.1">
    <property type="nucleotide sequence ID" value="NZ_JAQCPI010000009.1"/>
</dbReference>
<keyword evidence="2" id="KW-1133">Transmembrane helix</keyword>
<comment type="caution">
    <text evidence="4">The sequence shown here is derived from an EMBL/GenBank/DDBJ whole genome shotgun (WGS) entry which is preliminary data.</text>
</comment>
<accession>A0A413ESE6</accession>
<dbReference type="AlphaFoldDB" id="A0A413ESE6"/>
<dbReference type="Proteomes" id="UP000286031">
    <property type="component" value="Unassembled WGS sequence"/>
</dbReference>
<evidence type="ECO:0000313" key="5">
    <source>
        <dbReference type="Proteomes" id="UP000286031"/>
    </source>
</evidence>
<keyword evidence="2" id="KW-0812">Transmembrane</keyword>